<gene>
    <name evidence="1" type="ORF">DLM46_32970</name>
</gene>
<sequence length="149" mass="16208">MRATGTVFLLSALCAACTNPPPCARLYVREHVGTAQHHDVTDRVELFGVGFTAKKCVVVRVGHRPGDTQDAVFTVPGTPPADPYGFVDLYYNPPWFYRVGDQSTVDRTIRVRATDVAGRTVYSDALTAQSFACDAPPPDAAQRLKRPGN</sequence>
<accession>A0A370MYT6</accession>
<dbReference type="EMBL" id="QHKS01000033">
    <property type="protein sequence ID" value="RDJ98540.1"/>
    <property type="molecule type" value="Genomic_DNA"/>
</dbReference>
<evidence type="ECO:0000313" key="1">
    <source>
        <dbReference type="EMBL" id="RDJ98540.1"/>
    </source>
</evidence>
<keyword evidence="2" id="KW-1185">Reference proteome</keyword>
<proteinExistence type="predicted"/>
<comment type="caution">
    <text evidence="1">The sequence shown here is derived from an EMBL/GenBank/DDBJ whole genome shotgun (WGS) entry which is preliminary data.</text>
</comment>
<reference evidence="2" key="1">
    <citation type="submission" date="2018-05" db="EMBL/GenBank/DDBJ databases">
        <authorList>
            <person name="Feng T."/>
        </authorList>
    </citation>
    <scope>NUCLEOTIDE SEQUENCE [LARGE SCALE GENOMIC DNA]</scope>
    <source>
        <strain evidence="2">S27</strain>
    </source>
</reference>
<protein>
    <submittedName>
        <fullName evidence="1">Uncharacterized protein</fullName>
    </submittedName>
</protein>
<dbReference type="RefSeq" id="WP_115107990.1">
    <property type="nucleotide sequence ID" value="NZ_QHKS01000033.1"/>
</dbReference>
<name>A0A370MYT6_9BURK</name>
<dbReference type="AlphaFoldDB" id="A0A370MYT6"/>
<dbReference type="OrthoDB" id="9099760at2"/>
<dbReference type="Proteomes" id="UP000254875">
    <property type="component" value="Unassembled WGS sequence"/>
</dbReference>
<evidence type="ECO:0000313" key="2">
    <source>
        <dbReference type="Proteomes" id="UP000254875"/>
    </source>
</evidence>
<organism evidence="1 2">
    <name type="scientific">Paraburkholderia lacunae</name>
    <dbReference type="NCBI Taxonomy" id="2211104"/>
    <lineage>
        <taxon>Bacteria</taxon>
        <taxon>Pseudomonadati</taxon>
        <taxon>Pseudomonadota</taxon>
        <taxon>Betaproteobacteria</taxon>
        <taxon>Burkholderiales</taxon>
        <taxon>Burkholderiaceae</taxon>
        <taxon>Paraburkholderia</taxon>
    </lineage>
</organism>